<evidence type="ECO:0000313" key="2">
    <source>
        <dbReference type="EMBL" id="QCA28267.1"/>
    </source>
</evidence>
<dbReference type="EMBL" id="CP038865">
    <property type="protein sequence ID" value="QCA28267.1"/>
    <property type="molecule type" value="Genomic_DNA"/>
</dbReference>
<dbReference type="RefSeq" id="WP_135254310.1">
    <property type="nucleotide sequence ID" value="NZ_CP038865.1"/>
</dbReference>
<organism evidence="2 4">
    <name type="scientific">Vagococcus xieshaowenii</name>
    <dbReference type="NCBI Taxonomy" id="2562451"/>
    <lineage>
        <taxon>Bacteria</taxon>
        <taxon>Bacillati</taxon>
        <taxon>Bacillota</taxon>
        <taxon>Bacilli</taxon>
        <taxon>Lactobacillales</taxon>
        <taxon>Enterococcaceae</taxon>
        <taxon>Vagococcus</taxon>
    </lineage>
</organism>
<dbReference type="OrthoDB" id="2361545at2"/>
<dbReference type="KEGG" id="vac:E4Z98_02655"/>
<accession>A0A7Z2B426</accession>
<proteinExistence type="predicted"/>
<feature type="transmembrane region" description="Helical" evidence="1">
    <location>
        <begin position="12"/>
        <end position="29"/>
    </location>
</feature>
<name>A0A4Z0DAN6_9ENTE</name>
<dbReference type="Pfam" id="PF10960">
    <property type="entry name" value="Holin_BhlA"/>
    <property type="match status" value="1"/>
</dbReference>
<evidence type="ECO:0000313" key="4">
    <source>
        <dbReference type="Proteomes" id="UP000296883"/>
    </source>
</evidence>
<keyword evidence="1" id="KW-0812">Transmembrane</keyword>
<reference evidence="3 5" key="1">
    <citation type="submission" date="2019-03" db="EMBL/GenBank/DDBJ databases">
        <title>Vagococcus sp. was isolated fron gut of Carduelis flavirostris.</title>
        <authorList>
            <person name="Ge Y."/>
        </authorList>
    </citation>
    <scope>NUCLEOTIDE SEQUENCE [LARGE SCALE GENOMIC DNA]</scope>
    <source>
        <strain evidence="3 5">CF-210</strain>
    </source>
</reference>
<gene>
    <name evidence="3" type="ORF">E4031_04835</name>
    <name evidence="2" type="ORF">E4Z98_02655</name>
</gene>
<evidence type="ECO:0008006" key="6">
    <source>
        <dbReference type="Google" id="ProtNLM"/>
    </source>
</evidence>
<accession>A0A4Z0DAN6</accession>
<dbReference type="AlphaFoldDB" id="A0A4Z0DAN6"/>
<keyword evidence="1" id="KW-1133">Transmembrane helix</keyword>
<evidence type="ECO:0000256" key="1">
    <source>
        <dbReference type="SAM" id="Phobius"/>
    </source>
</evidence>
<sequence>MNEITELVFNNAGNISFAVLFVLLLVWVMKKNDEREKRYQKMIEDLTSAVSDMQAIKSTVDKIHEKLN</sequence>
<dbReference type="EMBL" id="SRHU01000018">
    <property type="protein sequence ID" value="TFZ41922.1"/>
    <property type="molecule type" value="Genomic_DNA"/>
</dbReference>
<dbReference type="Proteomes" id="UP000296883">
    <property type="component" value="Chromosome"/>
</dbReference>
<evidence type="ECO:0000313" key="5">
    <source>
        <dbReference type="Proteomes" id="UP000297725"/>
    </source>
</evidence>
<keyword evidence="1" id="KW-0472">Membrane</keyword>
<evidence type="ECO:0000313" key="3">
    <source>
        <dbReference type="EMBL" id="TFZ41922.1"/>
    </source>
</evidence>
<protein>
    <recommendedName>
        <fullName evidence="6">BhlA holin family protein</fullName>
    </recommendedName>
</protein>
<dbReference type="InterPro" id="IPR024405">
    <property type="entry name" value="Phage_BhlA/UviB"/>
</dbReference>
<keyword evidence="4" id="KW-1185">Reference proteome</keyword>
<dbReference type="Proteomes" id="UP000297725">
    <property type="component" value="Unassembled WGS sequence"/>
</dbReference>
<reference evidence="2 4" key="2">
    <citation type="journal article" date="2020" name="Int. J. Syst. Evol. Microbiol.">
        <title>Vagococcus xieshaowenii sp. nov., isolated from snow finch (Montifringilla taczanowskii) cloacal content.</title>
        <authorList>
            <person name="Ge Y."/>
            <person name="Yang J."/>
            <person name="Lai X.H."/>
            <person name="Zhang G."/>
            <person name="Jin D."/>
            <person name="Lu S."/>
            <person name="Wang B."/>
            <person name="Huang Y."/>
            <person name="Huang Y."/>
            <person name="Ren Z."/>
            <person name="Zhang X."/>
            <person name="Xu J."/>
        </authorList>
    </citation>
    <scope>NUCLEOTIDE SEQUENCE [LARGE SCALE GENOMIC DNA]</scope>
    <source>
        <strain evidence="4">personal::cf-49</strain>
        <strain evidence="2">Personal::cf-49</strain>
    </source>
</reference>